<feature type="transmembrane region" description="Helical" evidence="1">
    <location>
        <begin position="6"/>
        <end position="26"/>
    </location>
</feature>
<evidence type="ECO:0000256" key="1">
    <source>
        <dbReference type="SAM" id="Phobius"/>
    </source>
</evidence>
<gene>
    <name evidence="2" type="ORF">ABW18_10710</name>
</gene>
<dbReference type="EMBL" id="LDTZ01000016">
    <property type="protein sequence ID" value="KNA91622.1"/>
    <property type="molecule type" value="Genomic_DNA"/>
</dbReference>
<sequence length="131" mass="14769">MFWTVLLWTVLFWRLVFWFALVAGLLQRLRDALDAVEPGIPRGPDGFELCGCLGKLSPVDVVASLTSRGRRLHEPYSVEDSEVLGNSLTADRKLLTQRRRRTPVVSEKKVDDATARRISDGRPQCVVDVAY</sequence>
<evidence type="ECO:0008006" key="4">
    <source>
        <dbReference type="Google" id="ProtNLM"/>
    </source>
</evidence>
<evidence type="ECO:0000313" key="3">
    <source>
        <dbReference type="Proteomes" id="UP000037247"/>
    </source>
</evidence>
<reference evidence="2 3" key="1">
    <citation type="submission" date="2015-05" db="EMBL/GenBank/DDBJ databases">
        <title>Draft genome sequence of the bacterium Gordonia jacobaea a new member of the Gordonia genus.</title>
        <authorList>
            <person name="Jimenez-Galisteo G."/>
            <person name="Dominguez A."/>
            <person name="Munoz E."/>
            <person name="Vinas M."/>
        </authorList>
    </citation>
    <scope>NUCLEOTIDE SEQUENCE [LARGE SCALE GENOMIC DNA]</scope>
    <source>
        <strain evidence="3">mv1</strain>
    </source>
</reference>
<evidence type="ECO:0000313" key="2">
    <source>
        <dbReference type="EMBL" id="KNA91622.1"/>
    </source>
</evidence>
<protein>
    <recommendedName>
        <fullName evidence="4">Secreted protein</fullName>
    </recommendedName>
</protein>
<organism evidence="2 3">
    <name type="scientific">Gordonia jacobaea</name>
    <dbReference type="NCBI Taxonomy" id="122202"/>
    <lineage>
        <taxon>Bacteria</taxon>
        <taxon>Bacillati</taxon>
        <taxon>Actinomycetota</taxon>
        <taxon>Actinomycetes</taxon>
        <taxon>Mycobacteriales</taxon>
        <taxon>Gordoniaceae</taxon>
        <taxon>Gordonia</taxon>
    </lineage>
</organism>
<dbReference type="Proteomes" id="UP000037247">
    <property type="component" value="Unassembled WGS sequence"/>
</dbReference>
<proteinExistence type="predicted"/>
<accession>A0ABR5ID32</accession>
<keyword evidence="1" id="KW-0812">Transmembrane</keyword>
<keyword evidence="1" id="KW-0472">Membrane</keyword>
<keyword evidence="3" id="KW-1185">Reference proteome</keyword>
<comment type="caution">
    <text evidence="2">The sequence shown here is derived from an EMBL/GenBank/DDBJ whole genome shotgun (WGS) entry which is preliminary data.</text>
</comment>
<keyword evidence="1" id="KW-1133">Transmembrane helix</keyword>
<name>A0ABR5ID32_9ACTN</name>